<keyword evidence="1" id="KW-1133">Transmembrane helix</keyword>
<evidence type="ECO:0000313" key="2">
    <source>
        <dbReference type="EMBL" id="PWK16780.1"/>
    </source>
</evidence>
<dbReference type="AlphaFoldDB" id="A0A316E1S6"/>
<comment type="caution">
    <text evidence="2">The sequence shown here is derived from an EMBL/GenBank/DDBJ whole genome shotgun (WGS) entry which is preliminary data.</text>
</comment>
<name>A0A316E1S6_9BACT</name>
<gene>
    <name evidence="2" type="ORF">LV89_04738</name>
</gene>
<feature type="transmembrane region" description="Helical" evidence="1">
    <location>
        <begin position="107"/>
        <end position="127"/>
    </location>
</feature>
<dbReference type="Proteomes" id="UP000245489">
    <property type="component" value="Unassembled WGS sequence"/>
</dbReference>
<accession>A0A316E1S6</accession>
<protein>
    <submittedName>
        <fullName evidence="2">Uncharacterized protein</fullName>
    </submittedName>
</protein>
<evidence type="ECO:0000313" key="3">
    <source>
        <dbReference type="Proteomes" id="UP000245489"/>
    </source>
</evidence>
<feature type="transmembrane region" description="Helical" evidence="1">
    <location>
        <begin position="77"/>
        <end position="95"/>
    </location>
</feature>
<dbReference type="EMBL" id="QGGO01000044">
    <property type="protein sequence ID" value="PWK16780.1"/>
    <property type="molecule type" value="Genomic_DNA"/>
</dbReference>
<keyword evidence="1" id="KW-0812">Transmembrane</keyword>
<organism evidence="2 3">
    <name type="scientific">Arcicella aurantiaca</name>
    <dbReference type="NCBI Taxonomy" id="591202"/>
    <lineage>
        <taxon>Bacteria</taxon>
        <taxon>Pseudomonadati</taxon>
        <taxon>Bacteroidota</taxon>
        <taxon>Cytophagia</taxon>
        <taxon>Cytophagales</taxon>
        <taxon>Flectobacillaceae</taxon>
        <taxon>Arcicella</taxon>
    </lineage>
</organism>
<proteinExistence type="predicted"/>
<keyword evidence="3" id="KW-1185">Reference proteome</keyword>
<evidence type="ECO:0000256" key="1">
    <source>
        <dbReference type="SAM" id="Phobius"/>
    </source>
</evidence>
<keyword evidence="1" id="KW-0472">Membrane</keyword>
<reference evidence="2 3" key="1">
    <citation type="submission" date="2018-05" db="EMBL/GenBank/DDBJ databases">
        <title>Genomic Encyclopedia of Archaeal and Bacterial Type Strains, Phase II (KMG-II): from individual species to whole genera.</title>
        <authorList>
            <person name="Goeker M."/>
        </authorList>
    </citation>
    <scope>NUCLEOTIDE SEQUENCE [LARGE SCALE GENOMIC DNA]</scope>
    <source>
        <strain evidence="2 3">DSM 22214</strain>
    </source>
</reference>
<feature type="transmembrane region" description="Helical" evidence="1">
    <location>
        <begin position="20"/>
        <end position="41"/>
    </location>
</feature>
<sequence>MAVIRSLCGILERPTNMKQLTFKVILPLTVISFATITKWWYALPVDAPDTLFAGFPLPFVCDGWHTSMSLQIFVTEFFADLLTYFLFWFIVFFCINRFWTKINPNKIVTIIMWVLAGLVISGASLIASNSDNLFYVKRPFDLEVMETGYKFVWKQTERPDYYKYHPEEKKE</sequence>